<reference evidence="1 2" key="1">
    <citation type="submission" date="2023-07" db="EMBL/GenBank/DDBJ databases">
        <title>Genomic Encyclopedia of Type Strains, Phase IV (KMG-IV): sequencing the most valuable type-strain genomes for metagenomic binning, comparative biology and taxonomic classification.</title>
        <authorList>
            <person name="Goeker M."/>
        </authorList>
    </citation>
    <scope>NUCLEOTIDE SEQUENCE [LARGE SCALE GENOMIC DNA]</scope>
    <source>
        <strain evidence="1 2">DSM 19619</strain>
    </source>
</reference>
<accession>A0ABU0JLW1</accession>
<organism evidence="1 2">
    <name type="scientific">Labrys wisconsinensis</name>
    <dbReference type="NCBI Taxonomy" id="425677"/>
    <lineage>
        <taxon>Bacteria</taxon>
        <taxon>Pseudomonadati</taxon>
        <taxon>Pseudomonadota</taxon>
        <taxon>Alphaproteobacteria</taxon>
        <taxon>Hyphomicrobiales</taxon>
        <taxon>Xanthobacteraceae</taxon>
        <taxon>Labrys</taxon>
    </lineage>
</organism>
<dbReference type="EMBL" id="JAUSVX010000032">
    <property type="protein sequence ID" value="MDQ0475253.1"/>
    <property type="molecule type" value="Genomic_DNA"/>
</dbReference>
<dbReference type="Proteomes" id="UP001242480">
    <property type="component" value="Unassembled WGS sequence"/>
</dbReference>
<gene>
    <name evidence="1" type="ORF">QO011_008295</name>
</gene>
<evidence type="ECO:0000313" key="1">
    <source>
        <dbReference type="EMBL" id="MDQ0475253.1"/>
    </source>
</evidence>
<name>A0ABU0JLW1_9HYPH</name>
<sequence>MAKSFGLFQPNIEGSAGSYRWSVFTVEREGRLWVAFEHDERYPRPSRVGSYRSLREAHWSLTGQGPRQLAPFAS</sequence>
<comment type="caution">
    <text evidence="1">The sequence shown here is derived from an EMBL/GenBank/DDBJ whole genome shotgun (WGS) entry which is preliminary data.</text>
</comment>
<proteinExistence type="predicted"/>
<protein>
    <submittedName>
        <fullName evidence="1">Uncharacterized protein</fullName>
    </submittedName>
</protein>
<keyword evidence="2" id="KW-1185">Reference proteome</keyword>
<evidence type="ECO:0000313" key="2">
    <source>
        <dbReference type="Proteomes" id="UP001242480"/>
    </source>
</evidence>